<keyword evidence="1" id="KW-0813">Transport</keyword>
<feature type="binding site" description="covalent" evidence="6">
    <location>
        <position position="11"/>
    </location>
    <ligand>
        <name>heme c</name>
        <dbReference type="ChEBI" id="CHEBI:61717"/>
    </ligand>
</feature>
<feature type="binding site" description="covalent" evidence="6">
    <location>
        <position position="7"/>
    </location>
    <ligand>
        <name>heme c</name>
        <dbReference type="ChEBI" id="CHEBI:61717"/>
    </ligand>
</feature>
<dbReference type="GO" id="GO:0020037">
    <property type="term" value="F:heme binding"/>
    <property type="evidence" value="ECO:0007669"/>
    <property type="project" value="InterPro"/>
</dbReference>
<dbReference type="PRINTS" id="PR00606">
    <property type="entry name" value="CYTCHROMECID"/>
</dbReference>
<dbReference type="GO" id="GO:0009055">
    <property type="term" value="F:electron transfer activity"/>
    <property type="evidence" value="ECO:0007669"/>
    <property type="project" value="InterPro"/>
</dbReference>
<dbReference type="InterPro" id="IPR009056">
    <property type="entry name" value="Cyt_c-like_dom"/>
</dbReference>
<dbReference type="SUPFAM" id="SSF46626">
    <property type="entry name" value="Cytochrome c"/>
    <property type="match status" value="1"/>
</dbReference>
<evidence type="ECO:0000256" key="2">
    <source>
        <dbReference type="ARBA" id="ARBA00022617"/>
    </source>
</evidence>
<evidence type="ECO:0000256" key="6">
    <source>
        <dbReference type="PIRSR" id="PIRSR602324-1"/>
    </source>
</evidence>
<evidence type="ECO:0000313" key="9">
    <source>
        <dbReference type="Proteomes" id="UP000266206"/>
    </source>
</evidence>
<keyword evidence="5 6" id="KW-0408">Iron</keyword>
<dbReference type="RefSeq" id="WP_114421987.1">
    <property type="nucleotide sequence ID" value="NZ_NQYH01000022.1"/>
</dbReference>
<keyword evidence="2 6" id="KW-0349">Heme</keyword>
<dbReference type="Proteomes" id="UP000266206">
    <property type="component" value="Unassembled WGS sequence"/>
</dbReference>
<protein>
    <recommendedName>
        <fullName evidence="7">Cytochrome c domain-containing protein</fullName>
    </recommendedName>
</protein>
<evidence type="ECO:0000256" key="1">
    <source>
        <dbReference type="ARBA" id="ARBA00022448"/>
    </source>
</evidence>
<dbReference type="AlphaFoldDB" id="A0A3A1YNF3"/>
<gene>
    <name evidence="8" type="ORF">CJP73_15625</name>
</gene>
<dbReference type="Gene3D" id="1.10.760.10">
    <property type="entry name" value="Cytochrome c-like domain"/>
    <property type="match status" value="1"/>
</dbReference>
<sequence>MVETFKCIACHRVDDKQGRKRLGPDFNVIAERYAGEGGDAVVDYLATRIRHGARGSWGAVPMPAQSHVSEAEAQALAQWILSLVAVEPLVEK</sequence>
<dbReference type="GO" id="GO:0005506">
    <property type="term" value="F:iron ion binding"/>
    <property type="evidence" value="ECO:0007669"/>
    <property type="project" value="InterPro"/>
</dbReference>
<proteinExistence type="predicted"/>
<keyword evidence="4" id="KW-0249">Electron transport</keyword>
<comment type="caution">
    <text evidence="8">The sequence shown here is derived from an EMBL/GenBank/DDBJ whole genome shotgun (WGS) entry which is preliminary data.</text>
</comment>
<dbReference type="OrthoDB" id="9814063at2"/>
<evidence type="ECO:0000256" key="3">
    <source>
        <dbReference type="ARBA" id="ARBA00022723"/>
    </source>
</evidence>
<dbReference type="EMBL" id="NQYH01000022">
    <property type="protein sequence ID" value="RIY39081.1"/>
    <property type="molecule type" value="Genomic_DNA"/>
</dbReference>
<dbReference type="PROSITE" id="PS51007">
    <property type="entry name" value="CYTC"/>
    <property type="match status" value="1"/>
</dbReference>
<evidence type="ECO:0000313" key="8">
    <source>
        <dbReference type="EMBL" id="RIY39081.1"/>
    </source>
</evidence>
<comment type="PTM">
    <text evidence="6">Binds 1 heme c group covalently per subunit.</text>
</comment>
<keyword evidence="3 6" id="KW-0479">Metal-binding</keyword>
<organism evidence="8 9">
    <name type="scientific">Neopusillimonas maritima</name>
    <dbReference type="NCBI Taxonomy" id="2026239"/>
    <lineage>
        <taxon>Bacteria</taxon>
        <taxon>Pseudomonadati</taxon>
        <taxon>Pseudomonadota</taxon>
        <taxon>Betaproteobacteria</taxon>
        <taxon>Burkholderiales</taxon>
        <taxon>Alcaligenaceae</taxon>
        <taxon>Neopusillimonas</taxon>
    </lineage>
</organism>
<dbReference type="Pfam" id="PF00034">
    <property type="entry name" value="Cytochrom_C"/>
    <property type="match status" value="1"/>
</dbReference>
<feature type="binding site" description="covalent" evidence="6">
    <location>
        <position position="62"/>
    </location>
    <ligand>
        <name>heme c</name>
        <dbReference type="ChEBI" id="CHEBI:61717"/>
    </ligand>
</feature>
<accession>A0A3A1YNF3</accession>
<evidence type="ECO:0000256" key="5">
    <source>
        <dbReference type="ARBA" id="ARBA00023004"/>
    </source>
</evidence>
<feature type="domain" description="Cytochrome c" evidence="7">
    <location>
        <begin position="1"/>
        <end position="84"/>
    </location>
</feature>
<evidence type="ECO:0000256" key="4">
    <source>
        <dbReference type="ARBA" id="ARBA00022982"/>
    </source>
</evidence>
<name>A0A3A1YNF3_9BURK</name>
<reference evidence="8 9" key="1">
    <citation type="submission" date="2017-08" db="EMBL/GenBank/DDBJ databases">
        <title>Pusillimonas indicus sp. nov., a member of the family Alcaligenaceae isolated from surface seawater.</title>
        <authorList>
            <person name="Li J."/>
        </authorList>
    </citation>
    <scope>NUCLEOTIDE SEQUENCE [LARGE SCALE GENOMIC DNA]</scope>
    <source>
        <strain evidence="8 9">L52-1-41</strain>
    </source>
</reference>
<dbReference type="InterPro" id="IPR036909">
    <property type="entry name" value="Cyt_c-like_dom_sf"/>
</dbReference>
<evidence type="ECO:0000259" key="7">
    <source>
        <dbReference type="PROSITE" id="PS51007"/>
    </source>
</evidence>
<dbReference type="InterPro" id="IPR002324">
    <property type="entry name" value="Cyt_c_ID"/>
</dbReference>